<accession>A0A813KDL2</accession>
<protein>
    <submittedName>
        <fullName evidence="1">Uncharacterized protein</fullName>
    </submittedName>
</protein>
<dbReference type="InterPro" id="IPR011990">
    <property type="entry name" value="TPR-like_helical_dom_sf"/>
</dbReference>
<sequence length="148" mass="16882">MPTNQVWDIDEEKLVRHFCLEAECAQVLTWFKEKGYTRPEEFEGRFSLATSLRELSNNHFRKTEFTDAMMYALAALHCLDFSQAKISLQTKSQKQESLEALVRLLSNLSIVFIKKGDAHNSVRAADLTQNNNSASIKIASNIKNNNNN</sequence>
<dbReference type="AlphaFoldDB" id="A0A813KDL2"/>
<evidence type="ECO:0000313" key="2">
    <source>
        <dbReference type="Proteomes" id="UP000626109"/>
    </source>
</evidence>
<evidence type="ECO:0000313" key="1">
    <source>
        <dbReference type="EMBL" id="CAE8704463.1"/>
    </source>
</evidence>
<dbReference type="Gene3D" id="1.25.40.10">
    <property type="entry name" value="Tetratricopeptide repeat domain"/>
    <property type="match status" value="1"/>
</dbReference>
<name>A0A813KDL2_POLGL</name>
<proteinExistence type="predicted"/>
<organism evidence="1 2">
    <name type="scientific">Polarella glacialis</name>
    <name type="common">Dinoflagellate</name>
    <dbReference type="NCBI Taxonomy" id="89957"/>
    <lineage>
        <taxon>Eukaryota</taxon>
        <taxon>Sar</taxon>
        <taxon>Alveolata</taxon>
        <taxon>Dinophyceae</taxon>
        <taxon>Suessiales</taxon>
        <taxon>Suessiaceae</taxon>
        <taxon>Polarella</taxon>
    </lineage>
</organism>
<comment type="caution">
    <text evidence="1">The sequence shown here is derived from an EMBL/GenBank/DDBJ whole genome shotgun (WGS) entry which is preliminary data.</text>
</comment>
<dbReference type="Proteomes" id="UP000626109">
    <property type="component" value="Unassembled WGS sequence"/>
</dbReference>
<gene>
    <name evidence="1" type="ORF">PGLA2088_LOCUS33181</name>
</gene>
<reference evidence="1" key="1">
    <citation type="submission" date="2021-02" db="EMBL/GenBank/DDBJ databases">
        <authorList>
            <person name="Dougan E. K."/>
            <person name="Rhodes N."/>
            <person name="Thang M."/>
            <person name="Chan C."/>
        </authorList>
    </citation>
    <scope>NUCLEOTIDE SEQUENCE</scope>
</reference>
<dbReference type="EMBL" id="CAJNNW010030784">
    <property type="protein sequence ID" value="CAE8704463.1"/>
    <property type="molecule type" value="Genomic_DNA"/>
</dbReference>